<gene>
    <name evidence="3" type="ORF">HNR40_006399</name>
</gene>
<reference evidence="3 4" key="1">
    <citation type="submission" date="2020-08" db="EMBL/GenBank/DDBJ databases">
        <title>Genomic Encyclopedia of Type Strains, Phase IV (KMG-IV): sequencing the most valuable type-strain genomes for metagenomic binning, comparative biology and taxonomic classification.</title>
        <authorList>
            <person name="Goeker M."/>
        </authorList>
    </citation>
    <scope>NUCLEOTIDE SEQUENCE [LARGE SCALE GENOMIC DNA]</scope>
    <source>
        <strain evidence="3 4">DSM 45385</strain>
    </source>
</reference>
<keyword evidence="2" id="KW-0812">Transmembrane</keyword>
<dbReference type="Proteomes" id="UP000568380">
    <property type="component" value="Unassembled WGS sequence"/>
</dbReference>
<evidence type="ECO:0000313" key="4">
    <source>
        <dbReference type="Proteomes" id="UP000568380"/>
    </source>
</evidence>
<keyword evidence="2" id="KW-1133">Transmembrane helix</keyword>
<keyword evidence="4" id="KW-1185">Reference proteome</keyword>
<sequence length="209" mass="21887">MAQSGDKRGVVFAAIVAVVAAVGLYVTMWPGDDPDPASVPAATGSAAPSAPVTSKPLATASDGPFDIYDYLPMSRQQLAAAADLAERFTASYGSFRYDEDPSVYADRVKVFTTGELASFLTKALTSPGTIEQNKTEQTVATATAKMKEIRQVGATSIIFVVTSTQKLTGRSGTSERAEDLAVTLTPVGNDWRVFDVQPAGDGQDGDPEG</sequence>
<evidence type="ECO:0008006" key="5">
    <source>
        <dbReference type="Google" id="ProtNLM"/>
    </source>
</evidence>
<proteinExistence type="predicted"/>
<dbReference type="AlphaFoldDB" id="A0A7W8A7C1"/>
<organism evidence="3 4">
    <name type="scientific">Nonomuraea endophytica</name>
    <dbReference type="NCBI Taxonomy" id="714136"/>
    <lineage>
        <taxon>Bacteria</taxon>
        <taxon>Bacillati</taxon>
        <taxon>Actinomycetota</taxon>
        <taxon>Actinomycetes</taxon>
        <taxon>Streptosporangiales</taxon>
        <taxon>Streptosporangiaceae</taxon>
        <taxon>Nonomuraea</taxon>
    </lineage>
</organism>
<accession>A0A7W8A7C1</accession>
<evidence type="ECO:0000256" key="2">
    <source>
        <dbReference type="SAM" id="Phobius"/>
    </source>
</evidence>
<name>A0A7W8A7C1_9ACTN</name>
<dbReference type="RefSeq" id="WP_184967773.1">
    <property type="nucleotide sequence ID" value="NZ_JACHIN010000009.1"/>
</dbReference>
<evidence type="ECO:0000313" key="3">
    <source>
        <dbReference type="EMBL" id="MBB5080910.1"/>
    </source>
</evidence>
<evidence type="ECO:0000256" key="1">
    <source>
        <dbReference type="SAM" id="MobiDB-lite"/>
    </source>
</evidence>
<comment type="caution">
    <text evidence="3">The sequence shown here is derived from an EMBL/GenBank/DDBJ whole genome shotgun (WGS) entry which is preliminary data.</text>
</comment>
<protein>
    <recommendedName>
        <fullName evidence="5">Mce-associated membrane protein</fullName>
    </recommendedName>
</protein>
<feature type="region of interest" description="Disordered" evidence="1">
    <location>
        <begin position="37"/>
        <end position="57"/>
    </location>
</feature>
<keyword evidence="2" id="KW-0472">Membrane</keyword>
<feature type="transmembrane region" description="Helical" evidence="2">
    <location>
        <begin position="9"/>
        <end position="29"/>
    </location>
</feature>
<feature type="compositionally biased region" description="Low complexity" evidence="1">
    <location>
        <begin position="37"/>
        <end position="54"/>
    </location>
</feature>
<dbReference type="EMBL" id="JACHIN010000009">
    <property type="protein sequence ID" value="MBB5080910.1"/>
    <property type="molecule type" value="Genomic_DNA"/>
</dbReference>